<dbReference type="InterPro" id="IPR007891">
    <property type="entry name" value="CHASE3"/>
</dbReference>
<dbReference type="SUPFAM" id="SSF55073">
    <property type="entry name" value="Nucleotide cyclase"/>
    <property type="match status" value="1"/>
</dbReference>
<dbReference type="PROSITE" id="PS50887">
    <property type="entry name" value="GGDEF"/>
    <property type="match status" value="1"/>
</dbReference>
<dbReference type="EMBL" id="MSCO01000002">
    <property type="protein sequence ID" value="PQJ85097.1"/>
    <property type="molecule type" value="Genomic_DNA"/>
</dbReference>
<dbReference type="Pfam" id="PF00990">
    <property type="entry name" value="GGDEF"/>
    <property type="match status" value="1"/>
</dbReference>
<feature type="domain" description="GGDEF" evidence="1">
    <location>
        <begin position="292"/>
        <end position="425"/>
    </location>
</feature>
<dbReference type="NCBIfam" id="TIGR00254">
    <property type="entry name" value="GGDEF"/>
    <property type="match status" value="1"/>
</dbReference>
<dbReference type="Gene3D" id="6.10.340.10">
    <property type="match status" value="1"/>
</dbReference>
<dbReference type="InterPro" id="IPR029787">
    <property type="entry name" value="Nucleotide_cyclase"/>
</dbReference>
<dbReference type="CDD" id="cd01949">
    <property type="entry name" value="GGDEF"/>
    <property type="match status" value="1"/>
</dbReference>
<evidence type="ECO:0000313" key="2">
    <source>
        <dbReference type="EMBL" id="PQJ85097.1"/>
    </source>
</evidence>
<evidence type="ECO:0000313" key="3">
    <source>
        <dbReference type="Proteomes" id="UP000239263"/>
    </source>
</evidence>
<dbReference type="OrthoDB" id="766410at2"/>
<sequence>MNVRLKLALFLLVLFSISIVGSILTFKLESYGDEKLAWVIHTHNVITDSEKLLSSMKDAETGQRGYLLTQEITYLEPYYTGMSNAQKMFQELRLLTKDNPEQQAALDNIDKSIKLKFDELALTVELTQYDNLSQALKVVKEDRGKDYMDSLRADLTQFINIEMILLEKRKGDFKENRTQLVTLIKMQIVVLIFLAIATISFMKRNLFDPLNLLLLSTKKMQQGEKLEIADVVEKNEMGNLLAAFFKMNEVVHEKAEVLAYKAHHDELTGLQNRSMVNTELQCAIHHGEKTNTKVAVYFLDLNKFKEINDSLGHDIGDQVLIKTSQLLAETIRSKDKVFRLGGDEFLVIGQDISQHSGIKKLTSKLLEQFKFPVIINETSMLISPSIGVAIYPDDSVKGEELIKFADIAMYEAKKEQGNSCCEFAPSMLKRDVDQPLNIHK</sequence>
<protein>
    <submittedName>
        <fullName evidence="2">Diguanylate cyclase</fullName>
    </submittedName>
</protein>
<dbReference type="RefSeq" id="WP_105056454.1">
    <property type="nucleotide sequence ID" value="NZ_CAWNRT010000002.1"/>
</dbReference>
<dbReference type="CDD" id="cd19410">
    <property type="entry name" value="HK9-like_sensor"/>
    <property type="match status" value="1"/>
</dbReference>
<dbReference type="Pfam" id="PF05227">
    <property type="entry name" value="CHASE3"/>
    <property type="match status" value="1"/>
</dbReference>
<dbReference type="PANTHER" id="PTHR46663">
    <property type="entry name" value="DIGUANYLATE CYCLASE DGCT-RELATED"/>
    <property type="match status" value="1"/>
</dbReference>
<proteinExistence type="predicted"/>
<gene>
    <name evidence="2" type="ORF">BTO22_16615</name>
</gene>
<evidence type="ECO:0000259" key="1">
    <source>
        <dbReference type="PROSITE" id="PS50887"/>
    </source>
</evidence>
<reference evidence="2 3" key="1">
    <citation type="submission" date="2016-12" db="EMBL/GenBank/DDBJ databases">
        <title>Diversity of luminous bacteria.</title>
        <authorList>
            <person name="Yoshizawa S."/>
            <person name="Kogure K."/>
        </authorList>
    </citation>
    <scope>NUCLEOTIDE SEQUENCE [LARGE SCALE GENOMIC DNA]</scope>
    <source>
        <strain evidence="2 3">ATCC 33715</strain>
    </source>
</reference>
<dbReference type="SMART" id="SM00267">
    <property type="entry name" value="GGDEF"/>
    <property type="match status" value="1"/>
</dbReference>
<dbReference type="InterPro" id="IPR000160">
    <property type="entry name" value="GGDEF_dom"/>
</dbReference>
<organism evidence="2 3">
    <name type="scientific">Aliivibrio sifiae</name>
    <dbReference type="NCBI Taxonomy" id="566293"/>
    <lineage>
        <taxon>Bacteria</taxon>
        <taxon>Pseudomonadati</taxon>
        <taxon>Pseudomonadota</taxon>
        <taxon>Gammaproteobacteria</taxon>
        <taxon>Vibrionales</taxon>
        <taxon>Vibrionaceae</taxon>
        <taxon>Aliivibrio</taxon>
    </lineage>
</organism>
<dbReference type="InterPro" id="IPR052163">
    <property type="entry name" value="DGC-Regulatory_Protein"/>
</dbReference>
<dbReference type="Proteomes" id="UP000239263">
    <property type="component" value="Unassembled WGS sequence"/>
</dbReference>
<dbReference type="InterPro" id="IPR043128">
    <property type="entry name" value="Rev_trsase/Diguanyl_cyclase"/>
</dbReference>
<comment type="caution">
    <text evidence="2">The sequence shown here is derived from an EMBL/GenBank/DDBJ whole genome shotgun (WGS) entry which is preliminary data.</text>
</comment>
<dbReference type="AlphaFoldDB" id="A0A2S7X4E1"/>
<dbReference type="Gene3D" id="3.30.70.270">
    <property type="match status" value="1"/>
</dbReference>
<dbReference type="PANTHER" id="PTHR46663:SF2">
    <property type="entry name" value="GGDEF DOMAIN-CONTAINING PROTEIN"/>
    <property type="match status" value="1"/>
</dbReference>
<accession>A0A2S7X4E1</accession>
<name>A0A2S7X4E1_9GAMM</name>